<organism evidence="2 3">
    <name type="scientific">Cyclobacterium amurskyense</name>
    <dbReference type="NCBI Taxonomy" id="320787"/>
    <lineage>
        <taxon>Bacteria</taxon>
        <taxon>Pseudomonadati</taxon>
        <taxon>Bacteroidota</taxon>
        <taxon>Cytophagia</taxon>
        <taxon>Cytophagales</taxon>
        <taxon>Cyclobacteriaceae</taxon>
        <taxon>Cyclobacterium</taxon>
    </lineage>
</organism>
<dbReference type="InterPro" id="IPR025277">
    <property type="entry name" value="Apiosidase-like_cat_dom"/>
</dbReference>
<dbReference type="Pfam" id="PF13204">
    <property type="entry name" value="Apiosidase"/>
    <property type="match status" value="1"/>
</dbReference>
<name>A0A0H4PBM9_9BACT</name>
<evidence type="ECO:0000313" key="3">
    <source>
        <dbReference type="Proteomes" id="UP000036520"/>
    </source>
</evidence>
<dbReference type="STRING" id="320787.CA2015_0747"/>
<dbReference type="SUPFAM" id="SSF51445">
    <property type="entry name" value="(Trans)glycosidases"/>
    <property type="match status" value="1"/>
</dbReference>
<dbReference type="AlphaFoldDB" id="A0A0H4PBM9"/>
<dbReference type="OrthoDB" id="5488826at2"/>
<sequence length="374" mass="43213">MIRKIFTIVLVAIVCTHSFGQTFDGPLFVHPENGRYFTDNSGKAIYLTGSHTWANFQEIRLPGDALFDWEGYLDLLEDNHHNFIRLWIWEQTQNASWTQDPIEFSPLPYQTVLKNGKESYDLTKWNEAFFDRLHKRVTDAGERGIYVSVMLFQGWSLNKTDTPNADPWPYNPFNPKNNVNGVGKQVVNNDIDDAEKGTLHSLNNGDVLWHQEAFVKKVLETLNDSDNVIYEILNEGGTKDWQYHMIDYIKKAEAKMPKQHPVGMSHSVTVKPKMVNQDLWDSEADWVSPTPEPLAWMYKGSKFLENYQYDPPVNNGEKIVILDTDHLWGIGGTYAWAWKAFIRGHNPIFMDSWVELAGDLDKDKCLECSWQEAF</sequence>
<dbReference type="EMBL" id="CP012040">
    <property type="protein sequence ID" value="AKP50208.1"/>
    <property type="molecule type" value="Genomic_DNA"/>
</dbReference>
<accession>A0A0H4PBM9</accession>
<keyword evidence="3" id="KW-1185">Reference proteome</keyword>
<protein>
    <recommendedName>
        <fullName evidence="1">Apiosidase-like catalytic domain-containing protein</fullName>
    </recommendedName>
</protein>
<dbReference type="Gene3D" id="3.20.20.80">
    <property type="entry name" value="Glycosidases"/>
    <property type="match status" value="1"/>
</dbReference>
<dbReference type="KEGG" id="camu:CA2015_0747"/>
<evidence type="ECO:0000313" key="2">
    <source>
        <dbReference type="EMBL" id="AKP50208.1"/>
    </source>
</evidence>
<gene>
    <name evidence="2" type="ORF">CA2015_0747</name>
</gene>
<dbReference type="InterPro" id="IPR017853">
    <property type="entry name" value="GH"/>
</dbReference>
<feature type="domain" description="Apiosidase-like catalytic" evidence="1">
    <location>
        <begin position="32"/>
        <end position="157"/>
    </location>
</feature>
<proteinExistence type="predicted"/>
<evidence type="ECO:0000259" key="1">
    <source>
        <dbReference type="Pfam" id="PF13204"/>
    </source>
</evidence>
<reference evidence="2 3" key="1">
    <citation type="submission" date="2015-07" db="EMBL/GenBank/DDBJ databases">
        <authorList>
            <person name="Kim K.M."/>
        </authorList>
    </citation>
    <scope>NUCLEOTIDE SEQUENCE [LARGE SCALE GENOMIC DNA]</scope>
    <source>
        <strain evidence="2 3">KCTC 12363</strain>
    </source>
</reference>
<dbReference type="RefSeq" id="WP_048640671.1">
    <property type="nucleotide sequence ID" value="NZ_CP012040.1"/>
</dbReference>
<dbReference type="Proteomes" id="UP000036520">
    <property type="component" value="Chromosome"/>
</dbReference>